<dbReference type="PANTHER" id="PTHR48070:SF6">
    <property type="entry name" value="ESTERASE OVCA2"/>
    <property type="match status" value="1"/>
</dbReference>
<dbReference type="SUPFAM" id="SSF53474">
    <property type="entry name" value="alpha/beta-Hydrolases"/>
    <property type="match status" value="1"/>
</dbReference>
<evidence type="ECO:0000313" key="3">
    <source>
        <dbReference type="EMBL" id="KAK0667280.1"/>
    </source>
</evidence>
<feature type="domain" description="Serine hydrolase" evidence="2">
    <location>
        <begin position="2"/>
        <end position="194"/>
    </location>
</feature>
<accession>A0AA39ZAE2</accession>
<dbReference type="GO" id="GO:0005737">
    <property type="term" value="C:cytoplasm"/>
    <property type="evidence" value="ECO:0007669"/>
    <property type="project" value="TreeGrafter"/>
</dbReference>
<evidence type="ECO:0000259" key="2">
    <source>
        <dbReference type="Pfam" id="PF03959"/>
    </source>
</evidence>
<dbReference type="InterPro" id="IPR029058">
    <property type="entry name" value="AB_hydrolase_fold"/>
</dbReference>
<dbReference type="GO" id="GO:0016787">
    <property type="term" value="F:hydrolase activity"/>
    <property type="evidence" value="ECO:0007669"/>
    <property type="project" value="UniProtKB-KW"/>
</dbReference>
<dbReference type="GO" id="GO:0019748">
    <property type="term" value="P:secondary metabolic process"/>
    <property type="evidence" value="ECO:0007669"/>
    <property type="project" value="TreeGrafter"/>
</dbReference>
<dbReference type="InterPro" id="IPR050593">
    <property type="entry name" value="LovG"/>
</dbReference>
<dbReference type="Proteomes" id="UP001174997">
    <property type="component" value="Unassembled WGS sequence"/>
</dbReference>
<comment type="caution">
    <text evidence="3">The sequence shown here is derived from an EMBL/GenBank/DDBJ whole genome shotgun (WGS) entry which is preliminary data.</text>
</comment>
<gene>
    <name evidence="3" type="ORF">QBC41DRAFT_324352</name>
</gene>
<dbReference type="GO" id="GO:0005634">
    <property type="term" value="C:nucleus"/>
    <property type="evidence" value="ECO:0007669"/>
    <property type="project" value="TreeGrafter"/>
</dbReference>
<reference evidence="3" key="1">
    <citation type="submission" date="2023-06" db="EMBL/GenBank/DDBJ databases">
        <title>Genome-scale phylogeny and comparative genomics of the fungal order Sordariales.</title>
        <authorList>
            <consortium name="Lawrence Berkeley National Laboratory"/>
            <person name="Hensen N."/>
            <person name="Bonometti L."/>
            <person name="Westerberg I."/>
            <person name="Brannstrom I.O."/>
            <person name="Guillou S."/>
            <person name="Cros-Aarteil S."/>
            <person name="Calhoun S."/>
            <person name="Haridas S."/>
            <person name="Kuo A."/>
            <person name="Mondo S."/>
            <person name="Pangilinan J."/>
            <person name="Riley R."/>
            <person name="Labutti K."/>
            <person name="Andreopoulos B."/>
            <person name="Lipzen A."/>
            <person name="Chen C."/>
            <person name="Yanf M."/>
            <person name="Daum C."/>
            <person name="Ng V."/>
            <person name="Clum A."/>
            <person name="Steindorff A."/>
            <person name="Ohm R."/>
            <person name="Martin F."/>
            <person name="Silar P."/>
            <person name="Natvig D."/>
            <person name="Lalanne C."/>
            <person name="Gautier V."/>
            <person name="Ament-Velasquez S.L."/>
            <person name="Kruys A."/>
            <person name="Hutchinson M.I."/>
            <person name="Powell A.J."/>
            <person name="Barry K."/>
            <person name="Miller A.N."/>
            <person name="Grigoriev I.V."/>
            <person name="Debuchy R."/>
            <person name="Gladieux P."/>
            <person name="Thoren M.H."/>
            <person name="Johannesson H."/>
        </authorList>
    </citation>
    <scope>NUCLEOTIDE SEQUENCE</scope>
    <source>
        <strain evidence="3">CBS 307.81</strain>
    </source>
</reference>
<evidence type="ECO:0000256" key="1">
    <source>
        <dbReference type="ARBA" id="ARBA00022801"/>
    </source>
</evidence>
<dbReference type="Gene3D" id="3.40.50.1820">
    <property type="entry name" value="alpha/beta hydrolase"/>
    <property type="match status" value="1"/>
</dbReference>
<name>A0AA39ZAE2_9PEZI</name>
<keyword evidence="4" id="KW-1185">Reference proteome</keyword>
<dbReference type="Pfam" id="PF03959">
    <property type="entry name" value="FSH1"/>
    <property type="match status" value="1"/>
</dbReference>
<sequence length="217" mass="23825">MRFLCLHGLGTNSQIFETQTAAIRYDLADKHSYDFVEGTIPCKMAPEFETVASPTDKFFCYADLDDLETCLTALAQLDTYIQEEGPFDGLMAFSQGATIAATYIADKFRKNEPSPFKFAVFFSAGGVFDVDRLRKGEVSPLTPDKVGELIRIPTAHIWGVNDATVDSGSVSAVCETGKREVYVHDGGHEIPAVRSPAQVKACVRVLRRVISMASDQK</sequence>
<dbReference type="InterPro" id="IPR005645">
    <property type="entry name" value="FSH-like_dom"/>
</dbReference>
<evidence type="ECO:0000313" key="4">
    <source>
        <dbReference type="Proteomes" id="UP001174997"/>
    </source>
</evidence>
<proteinExistence type="predicted"/>
<dbReference type="AlphaFoldDB" id="A0AA39ZAE2"/>
<protein>
    <submittedName>
        <fullName evidence="3">Serine hydrolase FSH</fullName>
    </submittedName>
</protein>
<organism evidence="3 4">
    <name type="scientific">Cercophora samala</name>
    <dbReference type="NCBI Taxonomy" id="330535"/>
    <lineage>
        <taxon>Eukaryota</taxon>
        <taxon>Fungi</taxon>
        <taxon>Dikarya</taxon>
        <taxon>Ascomycota</taxon>
        <taxon>Pezizomycotina</taxon>
        <taxon>Sordariomycetes</taxon>
        <taxon>Sordariomycetidae</taxon>
        <taxon>Sordariales</taxon>
        <taxon>Lasiosphaeriaceae</taxon>
        <taxon>Cercophora</taxon>
    </lineage>
</organism>
<dbReference type="EMBL" id="JAULSY010000075">
    <property type="protein sequence ID" value="KAK0667280.1"/>
    <property type="molecule type" value="Genomic_DNA"/>
</dbReference>
<keyword evidence="1 3" id="KW-0378">Hydrolase</keyword>
<dbReference type="PANTHER" id="PTHR48070">
    <property type="entry name" value="ESTERASE OVCA2"/>
    <property type="match status" value="1"/>
</dbReference>